<evidence type="ECO:0000313" key="5">
    <source>
        <dbReference type="Proteomes" id="UP000198701"/>
    </source>
</evidence>
<dbReference type="Gene3D" id="3.90.79.10">
    <property type="entry name" value="Nucleoside Triphosphate Pyrophosphohydrolase"/>
    <property type="match status" value="1"/>
</dbReference>
<keyword evidence="4" id="KW-0808">Transferase</keyword>
<accession>A0A1G9EJV5</accession>
<dbReference type="PROSITE" id="PS00893">
    <property type="entry name" value="NUDIX_BOX"/>
    <property type="match status" value="1"/>
</dbReference>
<dbReference type="AlphaFoldDB" id="A0A1G9EJV5"/>
<dbReference type="OrthoDB" id="9804442at2"/>
<dbReference type="PRINTS" id="PR00502">
    <property type="entry name" value="NUDIXFAMILY"/>
</dbReference>
<dbReference type="InterPro" id="IPR020084">
    <property type="entry name" value="NUDIX_hydrolase_CS"/>
</dbReference>
<comment type="similarity">
    <text evidence="1 3">Belongs to the Nudix hydrolase family.</text>
</comment>
<proteinExistence type="inferred from homology"/>
<dbReference type="SUPFAM" id="SSF55811">
    <property type="entry name" value="Nudix"/>
    <property type="match status" value="1"/>
</dbReference>
<gene>
    <name evidence="4" type="ORF">SAMN05216282_11283</name>
</gene>
<sequence length="131" mass="14029">MGITLAAAAVVRDDTERFLLVLRAEQPEAGRWSVPGGKVLPGETFEAAAAREVLEETGVTVRIERELGTLDRADGRGGIYAIHDFAAVYVSGEVVAADDAADARWFTAAELVTLPLTRDLIGALIRYGVYP</sequence>
<organism evidence="4 5">
    <name type="scientific">Cryobacterium psychrotolerans</name>
    <dbReference type="NCBI Taxonomy" id="386301"/>
    <lineage>
        <taxon>Bacteria</taxon>
        <taxon>Bacillati</taxon>
        <taxon>Actinomycetota</taxon>
        <taxon>Actinomycetes</taxon>
        <taxon>Micrococcales</taxon>
        <taxon>Microbacteriaceae</taxon>
        <taxon>Cryobacterium</taxon>
    </lineage>
</organism>
<dbReference type="PANTHER" id="PTHR43736">
    <property type="entry name" value="ADP-RIBOSE PYROPHOSPHATASE"/>
    <property type="match status" value="1"/>
</dbReference>
<dbReference type="STRING" id="386301.SAMN05216282_11283"/>
<dbReference type="RefSeq" id="WP_092323964.1">
    <property type="nucleotide sequence ID" value="NZ_FNFU01000012.1"/>
</dbReference>
<evidence type="ECO:0000256" key="3">
    <source>
        <dbReference type="RuleBase" id="RU003476"/>
    </source>
</evidence>
<reference evidence="4 5" key="1">
    <citation type="submission" date="2016-10" db="EMBL/GenBank/DDBJ databases">
        <authorList>
            <person name="de Groot N.N."/>
        </authorList>
    </citation>
    <scope>NUCLEOTIDE SEQUENCE [LARGE SCALE GENOMIC DNA]</scope>
    <source>
        <strain evidence="4 5">CGMCC 1.5382</strain>
    </source>
</reference>
<dbReference type="Pfam" id="PF00293">
    <property type="entry name" value="NUDIX"/>
    <property type="match status" value="1"/>
</dbReference>
<keyword evidence="2 3" id="KW-0378">Hydrolase</keyword>
<dbReference type="Proteomes" id="UP000198701">
    <property type="component" value="Unassembled WGS sequence"/>
</dbReference>
<dbReference type="PROSITE" id="PS51462">
    <property type="entry name" value="NUDIX"/>
    <property type="match status" value="1"/>
</dbReference>
<dbReference type="InterPro" id="IPR000086">
    <property type="entry name" value="NUDIX_hydrolase_dom"/>
</dbReference>
<dbReference type="PANTHER" id="PTHR43736:SF1">
    <property type="entry name" value="DIHYDRONEOPTERIN TRIPHOSPHATE DIPHOSPHATASE"/>
    <property type="match status" value="1"/>
</dbReference>
<evidence type="ECO:0000256" key="2">
    <source>
        <dbReference type="ARBA" id="ARBA00022801"/>
    </source>
</evidence>
<dbReference type="GO" id="GO:0016740">
    <property type="term" value="F:transferase activity"/>
    <property type="evidence" value="ECO:0007669"/>
    <property type="project" value="UniProtKB-KW"/>
</dbReference>
<protein>
    <submittedName>
        <fullName evidence="4">Acetyl-CoA carboxylase carboxyl transferase subunit beta</fullName>
    </submittedName>
</protein>
<dbReference type="InterPro" id="IPR015797">
    <property type="entry name" value="NUDIX_hydrolase-like_dom_sf"/>
</dbReference>
<dbReference type="InterPro" id="IPR020476">
    <property type="entry name" value="Nudix_hydrolase"/>
</dbReference>
<dbReference type="EMBL" id="FNFU01000012">
    <property type="protein sequence ID" value="SDK76363.1"/>
    <property type="molecule type" value="Genomic_DNA"/>
</dbReference>
<keyword evidence="5" id="KW-1185">Reference proteome</keyword>
<name>A0A1G9EJV5_9MICO</name>
<evidence type="ECO:0000313" key="4">
    <source>
        <dbReference type="EMBL" id="SDK76363.1"/>
    </source>
</evidence>
<evidence type="ECO:0000256" key="1">
    <source>
        <dbReference type="ARBA" id="ARBA00005582"/>
    </source>
</evidence>
<dbReference type="GO" id="GO:0016787">
    <property type="term" value="F:hydrolase activity"/>
    <property type="evidence" value="ECO:0007669"/>
    <property type="project" value="UniProtKB-KW"/>
</dbReference>